<comment type="similarity">
    <text evidence="2 10">Belongs to the G-protein coupled receptor 1 family.</text>
</comment>
<evidence type="ECO:0000259" key="13">
    <source>
        <dbReference type="PROSITE" id="PS50262"/>
    </source>
</evidence>
<dbReference type="PRINTS" id="PR00237">
    <property type="entry name" value="GPCRRHODOPSN"/>
</dbReference>
<name>A0AA40KJF2_9HYME</name>
<feature type="transmembrane region" description="Helical" evidence="12">
    <location>
        <begin position="147"/>
        <end position="172"/>
    </location>
</feature>
<feature type="transmembrane region" description="Helical" evidence="12">
    <location>
        <begin position="225"/>
        <end position="250"/>
    </location>
</feature>
<keyword evidence="6 10" id="KW-0297">G-protein coupled receptor</keyword>
<dbReference type="Proteomes" id="UP001177670">
    <property type="component" value="Unassembled WGS sequence"/>
</dbReference>
<keyword evidence="15" id="KW-1185">Reference proteome</keyword>
<evidence type="ECO:0000313" key="14">
    <source>
        <dbReference type="EMBL" id="KAK1122635.1"/>
    </source>
</evidence>
<dbReference type="CDD" id="cd15065">
    <property type="entry name" value="7tmA_Ap5-HTB1-like"/>
    <property type="match status" value="1"/>
</dbReference>
<dbReference type="PROSITE" id="PS00237">
    <property type="entry name" value="G_PROTEIN_RECEP_F1_1"/>
    <property type="match status" value="1"/>
</dbReference>
<dbReference type="AlphaFoldDB" id="A0AA40KJF2"/>
<evidence type="ECO:0000256" key="3">
    <source>
        <dbReference type="ARBA" id="ARBA00022475"/>
    </source>
</evidence>
<dbReference type="EMBL" id="JAHYIQ010000022">
    <property type="protein sequence ID" value="KAK1122635.1"/>
    <property type="molecule type" value="Genomic_DNA"/>
</dbReference>
<organism evidence="14 15">
    <name type="scientific">Melipona bicolor</name>
    <dbReference type="NCBI Taxonomy" id="60889"/>
    <lineage>
        <taxon>Eukaryota</taxon>
        <taxon>Metazoa</taxon>
        <taxon>Ecdysozoa</taxon>
        <taxon>Arthropoda</taxon>
        <taxon>Hexapoda</taxon>
        <taxon>Insecta</taxon>
        <taxon>Pterygota</taxon>
        <taxon>Neoptera</taxon>
        <taxon>Endopterygota</taxon>
        <taxon>Hymenoptera</taxon>
        <taxon>Apocrita</taxon>
        <taxon>Aculeata</taxon>
        <taxon>Apoidea</taxon>
        <taxon>Anthophila</taxon>
        <taxon>Apidae</taxon>
        <taxon>Melipona</taxon>
    </lineage>
</organism>
<evidence type="ECO:0000256" key="12">
    <source>
        <dbReference type="SAM" id="Phobius"/>
    </source>
</evidence>
<keyword evidence="9 10" id="KW-0807">Transducer</keyword>
<dbReference type="GO" id="GO:0004989">
    <property type="term" value="F:octopamine receptor activity"/>
    <property type="evidence" value="ECO:0007669"/>
    <property type="project" value="TreeGrafter"/>
</dbReference>
<comment type="subcellular location">
    <subcellularLocation>
        <location evidence="1">Cell membrane</location>
        <topology evidence="1">Multi-pass membrane protein</topology>
    </subcellularLocation>
</comment>
<reference evidence="14" key="1">
    <citation type="submission" date="2021-10" db="EMBL/GenBank/DDBJ databases">
        <title>Melipona bicolor Genome sequencing and assembly.</title>
        <authorList>
            <person name="Araujo N.S."/>
            <person name="Arias M.C."/>
        </authorList>
    </citation>
    <scope>NUCLEOTIDE SEQUENCE</scope>
    <source>
        <strain evidence="14">USP_2M_L1-L4_2017</strain>
        <tissue evidence="14">Whole body</tissue>
    </source>
</reference>
<comment type="caution">
    <text evidence="14">The sequence shown here is derived from an EMBL/GenBank/DDBJ whole genome shotgun (WGS) entry which is preliminary data.</text>
</comment>
<dbReference type="InterPro" id="IPR017452">
    <property type="entry name" value="GPCR_Rhodpsn_7TM"/>
</dbReference>
<feature type="transmembrane region" description="Helical" evidence="12">
    <location>
        <begin position="23"/>
        <end position="43"/>
    </location>
</feature>
<dbReference type="PROSITE" id="PS50262">
    <property type="entry name" value="G_PROTEIN_RECEP_F1_2"/>
    <property type="match status" value="1"/>
</dbReference>
<evidence type="ECO:0000256" key="1">
    <source>
        <dbReference type="ARBA" id="ARBA00004651"/>
    </source>
</evidence>
<evidence type="ECO:0000256" key="4">
    <source>
        <dbReference type="ARBA" id="ARBA00022692"/>
    </source>
</evidence>
<evidence type="ECO:0000256" key="2">
    <source>
        <dbReference type="ARBA" id="ARBA00010663"/>
    </source>
</evidence>
<keyword evidence="3" id="KW-1003">Cell membrane</keyword>
<sequence length="357" mass="40087">MTFAGVNDLLGYWVFGPRFCDTWIAFDVMCSTASILNLCAISLDRYIHIKDPLRYGRWVTRRVAVAGIAIVWLLAGLISFVPISLGLHRRADEPVIYDDDKESSEFDMSGVIHEKESSFVQTNAPTLRFRFIFQEHPMCALDLTPTYAIVSSSISFYVPCIVMLGIYCRLYCYAQKHVKSIRAVTKLPDTSMAKSFRAKSTRNKPPKPQTKTKPTSPYHVSDHKAAITVGVIMGVFLICWVPFFCVNIVASYCKACISVRAFQVLTWLGYSNSAFNPIIYSIFNTEFREAFKRILTKGARARGNQPSTSECGEFRSVVVQKRNGSMVECNISPRSSADSCQVGIMAQRHRDTIVSAI</sequence>
<evidence type="ECO:0000256" key="10">
    <source>
        <dbReference type="RuleBase" id="RU000688"/>
    </source>
</evidence>
<protein>
    <submittedName>
        <fullName evidence="14">Dopamine receptor 1</fullName>
    </submittedName>
</protein>
<evidence type="ECO:0000256" key="11">
    <source>
        <dbReference type="SAM" id="MobiDB-lite"/>
    </source>
</evidence>
<evidence type="ECO:0000256" key="9">
    <source>
        <dbReference type="ARBA" id="ARBA00023224"/>
    </source>
</evidence>
<dbReference type="PANTHER" id="PTHR24248:SF187">
    <property type="entry name" value="OCTOPAMINE RECEPTOR BETA-2R"/>
    <property type="match status" value="1"/>
</dbReference>
<dbReference type="Pfam" id="PF00001">
    <property type="entry name" value="7tm_1"/>
    <property type="match status" value="2"/>
</dbReference>
<accession>A0AA40KJF2</accession>
<dbReference type="PANTHER" id="PTHR24248">
    <property type="entry name" value="ADRENERGIC RECEPTOR-RELATED G-PROTEIN COUPLED RECEPTOR"/>
    <property type="match status" value="1"/>
</dbReference>
<evidence type="ECO:0000256" key="6">
    <source>
        <dbReference type="ARBA" id="ARBA00023040"/>
    </source>
</evidence>
<evidence type="ECO:0000256" key="5">
    <source>
        <dbReference type="ARBA" id="ARBA00022989"/>
    </source>
</evidence>
<dbReference type="GO" id="GO:0005886">
    <property type="term" value="C:plasma membrane"/>
    <property type="evidence" value="ECO:0007669"/>
    <property type="project" value="UniProtKB-SubCell"/>
</dbReference>
<gene>
    <name evidence="14" type="primary">DOP1R1</name>
    <name evidence="14" type="ORF">K0M31_009079</name>
</gene>
<evidence type="ECO:0000313" key="15">
    <source>
        <dbReference type="Proteomes" id="UP001177670"/>
    </source>
</evidence>
<keyword evidence="5 12" id="KW-1133">Transmembrane helix</keyword>
<feature type="domain" description="G-protein coupled receptors family 1 profile" evidence="13">
    <location>
        <begin position="1"/>
        <end position="280"/>
    </location>
</feature>
<feature type="transmembrane region" description="Helical" evidence="12">
    <location>
        <begin position="63"/>
        <end position="85"/>
    </location>
</feature>
<dbReference type="GO" id="GO:0043410">
    <property type="term" value="P:positive regulation of MAPK cascade"/>
    <property type="evidence" value="ECO:0007669"/>
    <property type="project" value="TreeGrafter"/>
</dbReference>
<feature type="region of interest" description="Disordered" evidence="11">
    <location>
        <begin position="193"/>
        <end position="217"/>
    </location>
</feature>
<dbReference type="Gene3D" id="1.20.1070.10">
    <property type="entry name" value="Rhodopsin 7-helix transmembrane proteins"/>
    <property type="match status" value="1"/>
</dbReference>
<dbReference type="GO" id="GO:0071880">
    <property type="term" value="P:adenylate cyclase-activating adrenergic receptor signaling pathway"/>
    <property type="evidence" value="ECO:0007669"/>
    <property type="project" value="TreeGrafter"/>
</dbReference>
<keyword evidence="4 10" id="KW-0812">Transmembrane</keyword>
<keyword evidence="7 12" id="KW-0472">Membrane</keyword>
<evidence type="ECO:0000256" key="7">
    <source>
        <dbReference type="ARBA" id="ARBA00023136"/>
    </source>
</evidence>
<feature type="compositionally biased region" description="Basic residues" evidence="11">
    <location>
        <begin position="196"/>
        <end position="205"/>
    </location>
</feature>
<dbReference type="SUPFAM" id="SSF81321">
    <property type="entry name" value="Family A G protein-coupled receptor-like"/>
    <property type="match status" value="1"/>
</dbReference>
<evidence type="ECO:0000256" key="8">
    <source>
        <dbReference type="ARBA" id="ARBA00023170"/>
    </source>
</evidence>
<dbReference type="InterPro" id="IPR000276">
    <property type="entry name" value="GPCR_Rhodpsn"/>
</dbReference>
<keyword evidence="8 10" id="KW-0675">Receptor</keyword>
<proteinExistence type="inferred from homology"/>